<evidence type="ECO:0000259" key="7">
    <source>
        <dbReference type="PROSITE" id="PS50950"/>
    </source>
</evidence>
<organism evidence="8 9">
    <name type="scientific">Megalops atlanticus</name>
    <name type="common">Tarpon</name>
    <name type="synonym">Clupea gigantea</name>
    <dbReference type="NCBI Taxonomy" id="7932"/>
    <lineage>
        <taxon>Eukaryota</taxon>
        <taxon>Metazoa</taxon>
        <taxon>Chordata</taxon>
        <taxon>Craniata</taxon>
        <taxon>Vertebrata</taxon>
        <taxon>Euteleostomi</taxon>
        <taxon>Actinopterygii</taxon>
        <taxon>Neopterygii</taxon>
        <taxon>Teleostei</taxon>
        <taxon>Elopiformes</taxon>
        <taxon>Megalopidae</taxon>
        <taxon>Megalops</taxon>
    </lineage>
</organism>
<feature type="compositionally biased region" description="Low complexity" evidence="6">
    <location>
        <begin position="207"/>
        <end position="222"/>
    </location>
</feature>
<dbReference type="Proteomes" id="UP001046870">
    <property type="component" value="Chromosome 10"/>
</dbReference>
<evidence type="ECO:0000256" key="3">
    <source>
        <dbReference type="ARBA" id="ARBA00022833"/>
    </source>
</evidence>
<dbReference type="EMBL" id="JAFDVH010000010">
    <property type="protein sequence ID" value="KAG7469199.1"/>
    <property type="molecule type" value="Genomic_DNA"/>
</dbReference>
<proteinExistence type="predicted"/>
<dbReference type="GO" id="GO:0008270">
    <property type="term" value="F:zinc ion binding"/>
    <property type="evidence" value="ECO:0007669"/>
    <property type="project" value="UniProtKB-KW"/>
</dbReference>
<evidence type="ECO:0000256" key="2">
    <source>
        <dbReference type="ARBA" id="ARBA00022771"/>
    </source>
</evidence>
<dbReference type="Pfam" id="PF05485">
    <property type="entry name" value="THAP"/>
    <property type="match status" value="1"/>
</dbReference>
<evidence type="ECO:0000256" key="4">
    <source>
        <dbReference type="ARBA" id="ARBA00023125"/>
    </source>
</evidence>
<evidence type="ECO:0000256" key="6">
    <source>
        <dbReference type="SAM" id="MobiDB-lite"/>
    </source>
</evidence>
<sequence length="254" mass="27993">MSGKKEMVACCAKNCPNTSCPPSEPALLHSFPRWGSRRYKLWAGMVGVSPLPAAPKLCSLHFTSDQYKRTGVSHGCTLRDEDSMRAKKLKKNALPSVFYDSDGDLFEMVPVTVPEFSDEDPVENTTLINVTDGLQPLCTEIQEKTFFTVHTQEKTKENCSYHPHCNGGTHYSEDQCHVSVDISSGKTAGDVLAKETPVKAQTSHFFTQNQSSSNSFNHTNTFLPEGLSVHPKGPAQPEDGMLSFPVKKIKGILR</sequence>
<dbReference type="InterPro" id="IPR006612">
    <property type="entry name" value="THAP_Znf"/>
</dbReference>
<protein>
    <recommendedName>
        <fullName evidence="7">THAP-type domain-containing protein</fullName>
    </recommendedName>
</protein>
<keyword evidence="3" id="KW-0862">Zinc</keyword>
<evidence type="ECO:0000256" key="1">
    <source>
        <dbReference type="ARBA" id="ARBA00022723"/>
    </source>
</evidence>
<keyword evidence="4 5" id="KW-0238">DNA-binding</keyword>
<evidence type="ECO:0000313" key="8">
    <source>
        <dbReference type="EMBL" id="KAG7469199.1"/>
    </source>
</evidence>
<dbReference type="GO" id="GO:0003677">
    <property type="term" value="F:DNA binding"/>
    <property type="evidence" value="ECO:0007669"/>
    <property type="project" value="UniProtKB-UniRule"/>
</dbReference>
<name>A0A9D3PZA7_MEGAT</name>
<accession>A0A9D3PZA7</accession>
<keyword evidence="2 5" id="KW-0863">Zinc-finger</keyword>
<evidence type="ECO:0000313" key="9">
    <source>
        <dbReference type="Proteomes" id="UP001046870"/>
    </source>
</evidence>
<keyword evidence="1" id="KW-0479">Metal-binding</keyword>
<dbReference type="AlphaFoldDB" id="A0A9D3PZA7"/>
<dbReference type="SMART" id="SM00980">
    <property type="entry name" value="THAP"/>
    <property type="match status" value="1"/>
</dbReference>
<dbReference type="PROSITE" id="PS50950">
    <property type="entry name" value="ZF_THAP"/>
    <property type="match status" value="1"/>
</dbReference>
<reference evidence="8" key="1">
    <citation type="submission" date="2021-01" db="EMBL/GenBank/DDBJ databases">
        <authorList>
            <person name="Zahm M."/>
            <person name="Roques C."/>
            <person name="Cabau C."/>
            <person name="Klopp C."/>
            <person name="Donnadieu C."/>
            <person name="Jouanno E."/>
            <person name="Lampietro C."/>
            <person name="Louis A."/>
            <person name="Herpin A."/>
            <person name="Echchiki A."/>
            <person name="Berthelot C."/>
            <person name="Parey E."/>
            <person name="Roest-Crollius H."/>
            <person name="Braasch I."/>
            <person name="Postlethwait J."/>
            <person name="Bobe J."/>
            <person name="Montfort J."/>
            <person name="Bouchez O."/>
            <person name="Begum T."/>
            <person name="Mejri S."/>
            <person name="Adams A."/>
            <person name="Chen W.-J."/>
            <person name="Guiguen Y."/>
        </authorList>
    </citation>
    <scope>NUCLEOTIDE SEQUENCE</scope>
    <source>
        <strain evidence="8">YG-15Mar2019-1</strain>
        <tissue evidence="8">Brain</tissue>
    </source>
</reference>
<dbReference type="InterPro" id="IPR038441">
    <property type="entry name" value="THAP_Znf_sf"/>
</dbReference>
<gene>
    <name evidence="8" type="ORF">MATL_G00126470</name>
</gene>
<comment type="caution">
    <text evidence="8">The sequence shown here is derived from an EMBL/GenBank/DDBJ whole genome shotgun (WGS) entry which is preliminary data.</text>
</comment>
<dbReference type="OrthoDB" id="8698350at2759"/>
<feature type="domain" description="THAP-type" evidence="7">
    <location>
        <begin position="1"/>
        <end position="98"/>
    </location>
</feature>
<evidence type="ECO:0000256" key="5">
    <source>
        <dbReference type="PROSITE-ProRule" id="PRU00309"/>
    </source>
</evidence>
<dbReference type="SUPFAM" id="SSF57716">
    <property type="entry name" value="Glucocorticoid receptor-like (DNA-binding domain)"/>
    <property type="match status" value="1"/>
</dbReference>
<keyword evidence="9" id="KW-1185">Reference proteome</keyword>
<dbReference type="Gene3D" id="6.20.210.20">
    <property type="entry name" value="THAP domain"/>
    <property type="match status" value="1"/>
</dbReference>
<feature type="region of interest" description="Disordered" evidence="6">
    <location>
        <begin position="207"/>
        <end position="242"/>
    </location>
</feature>